<dbReference type="Gene3D" id="2.40.180.10">
    <property type="entry name" value="Catalase core domain"/>
    <property type="match status" value="1"/>
</dbReference>
<dbReference type="EMBL" id="MU006778">
    <property type="protein sequence ID" value="KAF2644930.1"/>
    <property type="molecule type" value="Genomic_DNA"/>
</dbReference>
<dbReference type="GO" id="GO:0020037">
    <property type="term" value="F:heme binding"/>
    <property type="evidence" value="ECO:0007669"/>
    <property type="project" value="InterPro"/>
</dbReference>
<dbReference type="PANTHER" id="PTHR36195">
    <property type="entry name" value="DOMAIN PROTEIN, PUTATIVE (AFU_ORTHOLOGUE AFUA_5G01990)-RELATED-RELATED"/>
    <property type="match status" value="1"/>
</dbReference>
<gene>
    <name evidence="1" type="ORF">P280DRAFT_390461</name>
</gene>
<accession>A0A6A6SBI7</accession>
<dbReference type="AlphaFoldDB" id="A0A6A6SBI7"/>
<organism evidence="1 2">
    <name type="scientific">Massarina eburnea CBS 473.64</name>
    <dbReference type="NCBI Taxonomy" id="1395130"/>
    <lineage>
        <taxon>Eukaryota</taxon>
        <taxon>Fungi</taxon>
        <taxon>Dikarya</taxon>
        <taxon>Ascomycota</taxon>
        <taxon>Pezizomycotina</taxon>
        <taxon>Dothideomycetes</taxon>
        <taxon>Pleosporomycetidae</taxon>
        <taxon>Pleosporales</taxon>
        <taxon>Massarineae</taxon>
        <taxon>Massarinaceae</taxon>
        <taxon>Massarina</taxon>
    </lineage>
</organism>
<protein>
    <submittedName>
        <fullName evidence="1">Heme-dependent catalase</fullName>
    </submittedName>
</protein>
<feature type="non-terminal residue" evidence="1">
    <location>
        <position position="1"/>
    </location>
</feature>
<dbReference type="Proteomes" id="UP000799753">
    <property type="component" value="Unassembled WGS sequence"/>
</dbReference>
<evidence type="ECO:0000313" key="2">
    <source>
        <dbReference type="Proteomes" id="UP000799753"/>
    </source>
</evidence>
<dbReference type="InterPro" id="IPR020835">
    <property type="entry name" value="Catalase_sf"/>
</dbReference>
<keyword evidence="2" id="KW-1185">Reference proteome</keyword>
<evidence type="ECO:0000313" key="1">
    <source>
        <dbReference type="EMBL" id="KAF2644930.1"/>
    </source>
</evidence>
<dbReference type="PANTHER" id="PTHR36195:SF4">
    <property type="entry name" value="DOMAIN PROTEIN, PUTATIVE (AFU_ORTHOLOGUE AFUA_5G01990)-RELATED"/>
    <property type="match status" value="1"/>
</dbReference>
<name>A0A6A6SBI7_9PLEO</name>
<dbReference type="SUPFAM" id="SSF56634">
    <property type="entry name" value="Heme-dependent catalase-like"/>
    <property type="match status" value="1"/>
</dbReference>
<sequence length="354" mass="39834">LRWDAPGVETIAPNEATQISQIQTIMQRMQEHNYTLHGHAFRATHVKTQGIVKGEVKVHEDLPPHLRQGVFGEPGRVYDVVARYANEAYLLQRDGERGPRGLGVKVFGVRGERLDGEDGKDGGEIGTQDFLFNNSPSIELTDIPTTLDIMGLRDQHFDDPEALRRALQSRSDARKQNAPYNLPNTDIISHAMFTQSAFRFGEWYGHMGLFPVVEEQKVRGAVEVGRGDGAGVLRDWLEGFFLGGCEAVYEFKIQLGTDPTHHPTEDGSVIWDETTSPYQTLGTLTFPPQNSFSHERRVFWEERMSLDPWRGLVAHRPLGGINRLRKGVYAHSRKVRDGINVSEARDVRGVDEIP</sequence>
<proteinExistence type="predicted"/>
<reference evidence="1" key="1">
    <citation type="journal article" date="2020" name="Stud. Mycol.">
        <title>101 Dothideomycetes genomes: a test case for predicting lifestyles and emergence of pathogens.</title>
        <authorList>
            <person name="Haridas S."/>
            <person name="Albert R."/>
            <person name="Binder M."/>
            <person name="Bloem J."/>
            <person name="Labutti K."/>
            <person name="Salamov A."/>
            <person name="Andreopoulos B."/>
            <person name="Baker S."/>
            <person name="Barry K."/>
            <person name="Bills G."/>
            <person name="Bluhm B."/>
            <person name="Cannon C."/>
            <person name="Castanera R."/>
            <person name="Culley D."/>
            <person name="Daum C."/>
            <person name="Ezra D."/>
            <person name="Gonzalez J."/>
            <person name="Henrissat B."/>
            <person name="Kuo A."/>
            <person name="Liang C."/>
            <person name="Lipzen A."/>
            <person name="Lutzoni F."/>
            <person name="Magnuson J."/>
            <person name="Mondo S."/>
            <person name="Nolan M."/>
            <person name="Ohm R."/>
            <person name="Pangilinan J."/>
            <person name="Park H.-J."/>
            <person name="Ramirez L."/>
            <person name="Alfaro M."/>
            <person name="Sun H."/>
            <person name="Tritt A."/>
            <person name="Yoshinaga Y."/>
            <person name="Zwiers L.-H."/>
            <person name="Turgeon B."/>
            <person name="Goodwin S."/>
            <person name="Spatafora J."/>
            <person name="Crous P."/>
            <person name="Grigoriev I."/>
        </authorList>
    </citation>
    <scope>NUCLEOTIDE SEQUENCE</scope>
    <source>
        <strain evidence="1">CBS 473.64</strain>
    </source>
</reference>
<dbReference type="OrthoDB" id="3358373at2759"/>